<keyword evidence="3 11" id="KW-0349">Heme</keyword>
<dbReference type="Gene3D" id="1.10.630.10">
    <property type="entry name" value="Cytochrome P450"/>
    <property type="match status" value="1"/>
</dbReference>
<dbReference type="GO" id="GO:0008395">
    <property type="term" value="F:steroid hydroxylase activity"/>
    <property type="evidence" value="ECO:0007669"/>
    <property type="project" value="TreeGrafter"/>
</dbReference>
<dbReference type="Proteomes" id="UP000694850">
    <property type="component" value="Unplaced"/>
</dbReference>
<accession>A0A8B6ZZE6</accession>
<dbReference type="PRINTS" id="PR00464">
    <property type="entry name" value="EP450II"/>
</dbReference>
<comment type="function">
    <text evidence="11">Cytochromes P450 are a group of heme-thiolate monooxygenases. In liver microsomes, this enzyme is involved in an NADPH-dependent electron transport pathway. It oxidizes a variety of structurally unrelated compounds, including steroids, fatty acids, and xenobiotics.</text>
</comment>
<organism evidence="13 14">
    <name type="scientific">Orycteropus afer afer</name>
    <dbReference type="NCBI Taxonomy" id="1230840"/>
    <lineage>
        <taxon>Eukaryota</taxon>
        <taxon>Metazoa</taxon>
        <taxon>Chordata</taxon>
        <taxon>Craniata</taxon>
        <taxon>Vertebrata</taxon>
        <taxon>Euteleostomi</taxon>
        <taxon>Mammalia</taxon>
        <taxon>Eutheria</taxon>
        <taxon>Afrotheria</taxon>
        <taxon>Tubulidentata</taxon>
        <taxon>Orycteropodidae</taxon>
        <taxon>Orycteropus</taxon>
    </lineage>
</organism>
<evidence type="ECO:0000313" key="14">
    <source>
        <dbReference type="RefSeq" id="XP_007941059.1"/>
    </source>
</evidence>
<feature type="transmembrane region" description="Helical" evidence="12">
    <location>
        <begin position="29"/>
        <end position="48"/>
    </location>
</feature>
<evidence type="ECO:0000256" key="10">
    <source>
        <dbReference type="ARBA" id="ARBA00023136"/>
    </source>
</evidence>
<dbReference type="Pfam" id="PF00067">
    <property type="entry name" value="p450"/>
    <property type="match status" value="1"/>
</dbReference>
<evidence type="ECO:0000256" key="2">
    <source>
        <dbReference type="ARBA" id="ARBA00010617"/>
    </source>
</evidence>
<dbReference type="GO" id="GO:0005789">
    <property type="term" value="C:endoplasmic reticulum membrane"/>
    <property type="evidence" value="ECO:0007669"/>
    <property type="project" value="UniProtKB-SubCell"/>
</dbReference>
<gene>
    <name evidence="14" type="primary">LOC103198683</name>
</gene>
<comment type="cofactor">
    <cofactor evidence="1 11">
        <name>heme</name>
        <dbReference type="ChEBI" id="CHEBI:30413"/>
    </cofactor>
</comment>
<evidence type="ECO:0000256" key="8">
    <source>
        <dbReference type="ARBA" id="ARBA00023004"/>
    </source>
</evidence>
<evidence type="ECO:0000256" key="6">
    <source>
        <dbReference type="ARBA" id="ARBA00022848"/>
    </source>
</evidence>
<keyword evidence="6 11" id="KW-0492">Microsome</keyword>
<dbReference type="PRINTS" id="PR01689">
    <property type="entry name" value="EP450IICYP3A"/>
</dbReference>
<keyword evidence="7 11" id="KW-0560">Oxidoreductase</keyword>
<dbReference type="FunFam" id="1.10.630.10:FF:000182">
    <property type="entry name" value="Cytochrome P450 3A4"/>
    <property type="match status" value="1"/>
</dbReference>
<protein>
    <recommendedName>
        <fullName evidence="11">Cytochrome P450 3A</fullName>
        <ecNumber evidence="11">1.14.14.-</ecNumber>
    </recommendedName>
</protein>
<dbReference type="GO" id="GO:0005506">
    <property type="term" value="F:iron ion binding"/>
    <property type="evidence" value="ECO:0007669"/>
    <property type="project" value="UniProtKB-UniRule"/>
</dbReference>
<comment type="subcellular location">
    <subcellularLocation>
        <location evidence="11">Endoplasmic reticulum membrane</location>
    </subcellularLocation>
    <subcellularLocation>
        <location evidence="11">Microsome membrane</location>
    </subcellularLocation>
</comment>
<keyword evidence="12" id="KW-0812">Transmembrane</keyword>
<comment type="catalytic activity">
    <reaction evidence="11">
        <text>an organic molecule + reduced [NADPH--hemoprotein reductase] + O2 = an alcohol + oxidized [NADPH--hemoprotein reductase] + H2O + H(+)</text>
        <dbReference type="Rhea" id="RHEA:17149"/>
        <dbReference type="Rhea" id="RHEA-COMP:11964"/>
        <dbReference type="Rhea" id="RHEA-COMP:11965"/>
        <dbReference type="ChEBI" id="CHEBI:15377"/>
        <dbReference type="ChEBI" id="CHEBI:15378"/>
        <dbReference type="ChEBI" id="CHEBI:15379"/>
        <dbReference type="ChEBI" id="CHEBI:30879"/>
        <dbReference type="ChEBI" id="CHEBI:57618"/>
        <dbReference type="ChEBI" id="CHEBI:58210"/>
        <dbReference type="ChEBI" id="CHEBI:142491"/>
        <dbReference type="EC" id="1.14.14.1"/>
    </reaction>
</comment>
<dbReference type="GO" id="GO:0020037">
    <property type="term" value="F:heme binding"/>
    <property type="evidence" value="ECO:0007669"/>
    <property type="project" value="UniProtKB-UniRule"/>
</dbReference>
<feature type="transmembrane region" description="Helical" evidence="12">
    <location>
        <begin position="233"/>
        <end position="253"/>
    </location>
</feature>
<dbReference type="RefSeq" id="XP_007941059.1">
    <property type="nucleotide sequence ID" value="XM_007942868.1"/>
</dbReference>
<evidence type="ECO:0000256" key="3">
    <source>
        <dbReference type="ARBA" id="ARBA00022617"/>
    </source>
</evidence>
<dbReference type="GO" id="GO:0016712">
    <property type="term" value="F:oxidoreductase activity, acting on paired donors, with incorporation or reduction of molecular oxygen, reduced flavin or flavoprotein as one donor, and incorporation of one atom of oxygen"/>
    <property type="evidence" value="ECO:0007669"/>
    <property type="project" value="UniProtKB-EC"/>
</dbReference>
<keyword evidence="9 11" id="KW-0503">Monooxygenase</keyword>
<evidence type="ECO:0000256" key="5">
    <source>
        <dbReference type="ARBA" id="ARBA00022824"/>
    </source>
</evidence>
<evidence type="ECO:0000256" key="1">
    <source>
        <dbReference type="ARBA" id="ARBA00001971"/>
    </source>
</evidence>
<dbReference type="InterPro" id="IPR036396">
    <property type="entry name" value="Cyt_P450_sf"/>
</dbReference>
<dbReference type="EC" id="1.14.14.-" evidence="11"/>
<dbReference type="InterPro" id="IPR008072">
    <property type="entry name" value="Cyt_P450_E_CYP3A"/>
</dbReference>
<keyword evidence="13" id="KW-1185">Reference proteome</keyword>
<evidence type="ECO:0000256" key="11">
    <source>
        <dbReference type="RuleBase" id="RU368049"/>
    </source>
</evidence>
<keyword evidence="10 12" id="KW-0472">Membrane</keyword>
<dbReference type="GeneID" id="103198683"/>
<evidence type="ECO:0000256" key="7">
    <source>
        <dbReference type="ARBA" id="ARBA00023002"/>
    </source>
</evidence>
<comment type="similarity">
    <text evidence="2 11">Belongs to the cytochrome P450 family.</text>
</comment>
<reference evidence="14" key="1">
    <citation type="submission" date="2025-08" db="UniProtKB">
        <authorList>
            <consortium name="RefSeq"/>
        </authorList>
    </citation>
    <scope>IDENTIFICATION</scope>
</reference>
<keyword evidence="8 11" id="KW-0408">Iron</keyword>
<proteinExistence type="inferred from homology"/>
<keyword evidence="12" id="KW-1133">Transmembrane helix</keyword>
<dbReference type="InterPro" id="IPR002402">
    <property type="entry name" value="Cyt_P450_E_grp-II"/>
</dbReference>
<evidence type="ECO:0000256" key="9">
    <source>
        <dbReference type="ARBA" id="ARBA00023033"/>
    </source>
</evidence>
<evidence type="ECO:0000256" key="12">
    <source>
        <dbReference type="SAM" id="Phobius"/>
    </source>
</evidence>
<dbReference type="OrthoDB" id="1470350at2759"/>
<dbReference type="InterPro" id="IPR001128">
    <property type="entry name" value="Cyt_P450"/>
</dbReference>
<keyword evidence="5 11" id="KW-0256">Endoplasmic reticulum</keyword>
<dbReference type="InterPro" id="IPR050705">
    <property type="entry name" value="Cytochrome_P450_3A"/>
</dbReference>
<keyword evidence="4 11" id="KW-0479">Metal-binding</keyword>
<dbReference type="AlphaFoldDB" id="A0A8B6ZZE6"/>
<evidence type="ECO:0000313" key="13">
    <source>
        <dbReference type="Proteomes" id="UP000694850"/>
    </source>
</evidence>
<evidence type="ECO:0000256" key="4">
    <source>
        <dbReference type="ARBA" id="ARBA00022723"/>
    </source>
</evidence>
<sequence length="370" mass="41893">MLTFYHGQEKASLINSCSFAMSPRVNARGAQAAALIVCITLQLLYGIWPYNLFKKLGIPGPRPLPFFGTFLEYRKGLFEFDLECSKKYGKMWGFFEGRQPLLAILDPALIKTVLVKECYTLFTNRRNFGLNGDLDSGLITAEDEKWKWMRSVISPTFTSGKLKEMFPLIKQHGDILVRNIEKRAARDEAVNMKEIFGAYTLDIITSTFFGVHTDSINNPDDIILHQLKKLMSFSVLSPLMILIVIFPFFVPLLESMNVTLAPRKQMDFFVNVTKRIKKERQRSGCRDRVDFLQLMIDSQATVSSESSKANQPPKALTDREICAQAVTFLIAGYETSSSTLAFIAYNLATHPQVQAKLQEEIDSALPNKVM</sequence>
<name>A0A8B6ZZE6_ORYAF</name>
<dbReference type="PANTHER" id="PTHR24302">
    <property type="entry name" value="CYTOCHROME P450 FAMILY 3"/>
    <property type="match status" value="1"/>
</dbReference>
<dbReference type="PANTHER" id="PTHR24302:SF42">
    <property type="entry name" value="CYTOCHROME P450 FAMILY 3 SUBFAMILY A MEMBER 4"/>
    <property type="match status" value="1"/>
</dbReference>
<dbReference type="SUPFAM" id="SSF48264">
    <property type="entry name" value="Cytochrome P450"/>
    <property type="match status" value="1"/>
</dbReference>